<sequence length="97" mass="11111">MNIHQALCMNLTILKNEIFNTFKKSAKFDISLISCKEDCLVATKRTQFETGVKVRSYRIKTVKPNARYEIENVGQQDGPHLTSTAIDFIKKWSTNEA</sequence>
<protein>
    <submittedName>
        <fullName evidence="1">Uncharacterized protein</fullName>
    </submittedName>
</protein>
<comment type="caution">
    <text evidence="1">The sequence shown here is derived from an EMBL/GenBank/DDBJ whole genome shotgun (WGS) entry which is preliminary data.</text>
</comment>
<dbReference type="Proteomes" id="UP001054945">
    <property type="component" value="Unassembled WGS sequence"/>
</dbReference>
<dbReference type="EMBL" id="BPLR01014617">
    <property type="protein sequence ID" value="GIY70027.1"/>
    <property type="molecule type" value="Genomic_DNA"/>
</dbReference>
<evidence type="ECO:0000313" key="1">
    <source>
        <dbReference type="EMBL" id="GIY70027.1"/>
    </source>
</evidence>
<keyword evidence="2" id="KW-1185">Reference proteome</keyword>
<dbReference type="AlphaFoldDB" id="A0AAV4VI45"/>
<reference evidence="1 2" key="1">
    <citation type="submission" date="2021-06" db="EMBL/GenBank/DDBJ databases">
        <title>Caerostris extrusa draft genome.</title>
        <authorList>
            <person name="Kono N."/>
            <person name="Arakawa K."/>
        </authorList>
    </citation>
    <scope>NUCLEOTIDE SEQUENCE [LARGE SCALE GENOMIC DNA]</scope>
</reference>
<name>A0AAV4VI45_CAEEX</name>
<organism evidence="1 2">
    <name type="scientific">Caerostris extrusa</name>
    <name type="common">Bark spider</name>
    <name type="synonym">Caerostris bankana</name>
    <dbReference type="NCBI Taxonomy" id="172846"/>
    <lineage>
        <taxon>Eukaryota</taxon>
        <taxon>Metazoa</taxon>
        <taxon>Ecdysozoa</taxon>
        <taxon>Arthropoda</taxon>
        <taxon>Chelicerata</taxon>
        <taxon>Arachnida</taxon>
        <taxon>Araneae</taxon>
        <taxon>Araneomorphae</taxon>
        <taxon>Entelegynae</taxon>
        <taxon>Araneoidea</taxon>
        <taxon>Araneidae</taxon>
        <taxon>Caerostris</taxon>
    </lineage>
</organism>
<evidence type="ECO:0000313" key="2">
    <source>
        <dbReference type="Proteomes" id="UP001054945"/>
    </source>
</evidence>
<gene>
    <name evidence="1" type="ORF">CEXT_515571</name>
</gene>
<accession>A0AAV4VI45</accession>
<proteinExistence type="predicted"/>